<accession>X1DGD9</accession>
<name>X1DGD9_9ZZZZ</name>
<evidence type="ECO:0000313" key="1">
    <source>
        <dbReference type="EMBL" id="GAH07375.1"/>
    </source>
</evidence>
<organism evidence="1">
    <name type="scientific">marine sediment metagenome</name>
    <dbReference type="NCBI Taxonomy" id="412755"/>
    <lineage>
        <taxon>unclassified sequences</taxon>
        <taxon>metagenomes</taxon>
        <taxon>ecological metagenomes</taxon>
    </lineage>
</organism>
<feature type="non-terminal residue" evidence="1">
    <location>
        <position position="79"/>
    </location>
</feature>
<comment type="caution">
    <text evidence="1">The sequence shown here is derived from an EMBL/GenBank/DDBJ whole genome shotgun (WGS) entry which is preliminary data.</text>
</comment>
<reference evidence="1" key="1">
    <citation type="journal article" date="2014" name="Front. Microbiol.">
        <title>High frequency of phylogenetically diverse reductive dehalogenase-homologous genes in deep subseafloor sedimentary metagenomes.</title>
        <authorList>
            <person name="Kawai M."/>
            <person name="Futagami T."/>
            <person name="Toyoda A."/>
            <person name="Takaki Y."/>
            <person name="Nishi S."/>
            <person name="Hori S."/>
            <person name="Arai W."/>
            <person name="Tsubouchi T."/>
            <person name="Morono Y."/>
            <person name="Uchiyama I."/>
            <person name="Ito T."/>
            <person name="Fujiyama A."/>
            <person name="Inagaki F."/>
            <person name="Takami H."/>
        </authorList>
    </citation>
    <scope>NUCLEOTIDE SEQUENCE</scope>
    <source>
        <strain evidence="1">Expedition CK06-06</strain>
    </source>
</reference>
<dbReference type="AlphaFoldDB" id="X1DGD9"/>
<dbReference type="EMBL" id="BART01034752">
    <property type="protein sequence ID" value="GAH07375.1"/>
    <property type="molecule type" value="Genomic_DNA"/>
</dbReference>
<gene>
    <name evidence="1" type="ORF">S01H4_59295</name>
</gene>
<protein>
    <submittedName>
        <fullName evidence="1">Uncharacterized protein</fullName>
    </submittedName>
</protein>
<proteinExistence type="predicted"/>
<sequence>MGFSVTISSAIILISLVALGGAVSSAALYASFIIIPEVNTYVETQRTMLDIQIDLAIESISNSSCVINTSNKGSSVMVS</sequence>